<accession>A0AAD8ABE4</accession>
<organism evidence="1 2">
    <name type="scientific">Diploptera punctata</name>
    <name type="common">Pacific beetle cockroach</name>
    <dbReference type="NCBI Taxonomy" id="6984"/>
    <lineage>
        <taxon>Eukaryota</taxon>
        <taxon>Metazoa</taxon>
        <taxon>Ecdysozoa</taxon>
        <taxon>Arthropoda</taxon>
        <taxon>Hexapoda</taxon>
        <taxon>Insecta</taxon>
        <taxon>Pterygota</taxon>
        <taxon>Neoptera</taxon>
        <taxon>Polyneoptera</taxon>
        <taxon>Dictyoptera</taxon>
        <taxon>Blattodea</taxon>
        <taxon>Blaberoidea</taxon>
        <taxon>Blaberidae</taxon>
        <taxon>Diplopterinae</taxon>
        <taxon>Diploptera</taxon>
    </lineage>
</organism>
<proteinExistence type="predicted"/>
<sequence length="66" mass="7638">GSDKHVLKYFSFCVSCLSGVIKFLIDERIKISLMFNKIFLLYHFCSNIPHGPTYVFSHRESVPTLL</sequence>
<dbReference type="AlphaFoldDB" id="A0AAD8ABE4"/>
<evidence type="ECO:0000313" key="1">
    <source>
        <dbReference type="EMBL" id="KAJ9594848.1"/>
    </source>
</evidence>
<reference evidence="1" key="1">
    <citation type="journal article" date="2023" name="IScience">
        <title>Live-bearing cockroach genome reveals convergent evolutionary mechanisms linked to viviparity in insects and beyond.</title>
        <authorList>
            <person name="Fouks B."/>
            <person name="Harrison M.C."/>
            <person name="Mikhailova A.A."/>
            <person name="Marchal E."/>
            <person name="English S."/>
            <person name="Carruthers M."/>
            <person name="Jennings E.C."/>
            <person name="Chiamaka E.L."/>
            <person name="Frigard R.A."/>
            <person name="Pippel M."/>
            <person name="Attardo G.M."/>
            <person name="Benoit J.B."/>
            <person name="Bornberg-Bauer E."/>
            <person name="Tobe S.S."/>
        </authorList>
    </citation>
    <scope>NUCLEOTIDE SEQUENCE</scope>
    <source>
        <strain evidence="1">Stay&amp;Tobe</strain>
    </source>
</reference>
<protein>
    <submittedName>
        <fullName evidence="1">Uncharacterized protein</fullName>
    </submittedName>
</protein>
<reference evidence="1" key="2">
    <citation type="submission" date="2023-05" db="EMBL/GenBank/DDBJ databases">
        <authorList>
            <person name="Fouks B."/>
        </authorList>
    </citation>
    <scope>NUCLEOTIDE SEQUENCE</scope>
    <source>
        <strain evidence="1">Stay&amp;Tobe</strain>
        <tissue evidence="1">Testes</tissue>
    </source>
</reference>
<feature type="non-terminal residue" evidence="1">
    <location>
        <position position="66"/>
    </location>
</feature>
<feature type="non-terminal residue" evidence="1">
    <location>
        <position position="1"/>
    </location>
</feature>
<comment type="caution">
    <text evidence="1">The sequence shown here is derived from an EMBL/GenBank/DDBJ whole genome shotgun (WGS) entry which is preliminary data.</text>
</comment>
<gene>
    <name evidence="1" type="ORF">L9F63_013885</name>
</gene>
<dbReference type="Proteomes" id="UP001233999">
    <property type="component" value="Unassembled WGS sequence"/>
</dbReference>
<dbReference type="EMBL" id="JASPKZ010002713">
    <property type="protein sequence ID" value="KAJ9594848.1"/>
    <property type="molecule type" value="Genomic_DNA"/>
</dbReference>
<keyword evidence="2" id="KW-1185">Reference proteome</keyword>
<evidence type="ECO:0000313" key="2">
    <source>
        <dbReference type="Proteomes" id="UP001233999"/>
    </source>
</evidence>
<name>A0AAD8ABE4_DIPPU</name>